<dbReference type="PANTHER" id="PTHR30069:SF29">
    <property type="entry name" value="HEMOGLOBIN AND HEMOGLOBIN-HAPTOGLOBIN-BINDING PROTEIN 1-RELATED"/>
    <property type="match status" value="1"/>
</dbReference>
<dbReference type="InterPro" id="IPR000531">
    <property type="entry name" value="Beta-barrel_TonB"/>
</dbReference>
<dbReference type="AlphaFoldDB" id="A0A2S7KV00"/>
<keyword evidence="6 11" id="KW-0798">TonB box</keyword>
<comment type="caution">
    <text evidence="15">The sequence shown here is derived from an EMBL/GenBank/DDBJ whole genome shotgun (WGS) entry which is preliminary data.</text>
</comment>
<feature type="domain" description="TonB-dependent receptor plug" evidence="14">
    <location>
        <begin position="123"/>
        <end position="220"/>
    </location>
</feature>
<dbReference type="Gene3D" id="2.40.170.20">
    <property type="entry name" value="TonB-dependent receptor, beta-barrel domain"/>
    <property type="match status" value="1"/>
</dbReference>
<keyword evidence="8" id="KW-0675">Receptor</keyword>
<dbReference type="PROSITE" id="PS52016">
    <property type="entry name" value="TONB_DEPENDENT_REC_3"/>
    <property type="match status" value="1"/>
</dbReference>
<keyword evidence="16" id="KW-1185">Reference proteome</keyword>
<dbReference type="GO" id="GO:0009279">
    <property type="term" value="C:cell outer membrane"/>
    <property type="evidence" value="ECO:0007669"/>
    <property type="project" value="UniProtKB-SubCell"/>
</dbReference>
<evidence type="ECO:0000256" key="2">
    <source>
        <dbReference type="ARBA" id="ARBA00022448"/>
    </source>
</evidence>
<dbReference type="OrthoDB" id="9803050at2"/>
<evidence type="ECO:0000256" key="6">
    <source>
        <dbReference type="ARBA" id="ARBA00023077"/>
    </source>
</evidence>
<dbReference type="InterPro" id="IPR008969">
    <property type="entry name" value="CarboxyPept-like_regulatory"/>
</dbReference>
<evidence type="ECO:0000256" key="3">
    <source>
        <dbReference type="ARBA" id="ARBA00022452"/>
    </source>
</evidence>
<dbReference type="SUPFAM" id="SSF56935">
    <property type="entry name" value="Porins"/>
    <property type="match status" value="1"/>
</dbReference>
<evidence type="ECO:0000256" key="12">
    <source>
        <dbReference type="SAM" id="SignalP"/>
    </source>
</evidence>
<gene>
    <name evidence="15" type="ORF">BST83_04055</name>
</gene>
<keyword evidence="5 12" id="KW-0732">Signal</keyword>
<protein>
    <submittedName>
        <fullName evidence="15">Collagen-binding protein</fullName>
    </submittedName>
</protein>
<feature type="chain" id="PRO_5015423702" evidence="12">
    <location>
        <begin position="21"/>
        <end position="792"/>
    </location>
</feature>
<evidence type="ECO:0000256" key="5">
    <source>
        <dbReference type="ARBA" id="ARBA00022729"/>
    </source>
</evidence>
<evidence type="ECO:0000313" key="15">
    <source>
        <dbReference type="EMBL" id="PQB06440.1"/>
    </source>
</evidence>
<dbReference type="InterPro" id="IPR039426">
    <property type="entry name" value="TonB-dep_rcpt-like"/>
</dbReference>
<dbReference type="GO" id="GO:0044718">
    <property type="term" value="P:siderophore transmembrane transport"/>
    <property type="evidence" value="ECO:0007669"/>
    <property type="project" value="TreeGrafter"/>
</dbReference>
<dbReference type="InterPro" id="IPR036942">
    <property type="entry name" value="Beta-barrel_TonB_sf"/>
</dbReference>
<comment type="subcellular location">
    <subcellularLocation>
        <location evidence="1 10">Cell outer membrane</location>
        <topology evidence="1 10">Multi-pass membrane protein</topology>
    </subcellularLocation>
</comment>
<evidence type="ECO:0000256" key="9">
    <source>
        <dbReference type="ARBA" id="ARBA00023237"/>
    </source>
</evidence>
<evidence type="ECO:0000256" key="8">
    <source>
        <dbReference type="ARBA" id="ARBA00023170"/>
    </source>
</evidence>
<keyword evidence="7 10" id="KW-0472">Membrane</keyword>
<evidence type="ECO:0000313" key="16">
    <source>
        <dbReference type="Proteomes" id="UP000239522"/>
    </source>
</evidence>
<keyword evidence="4 10" id="KW-0812">Transmembrane</keyword>
<evidence type="ECO:0000259" key="14">
    <source>
        <dbReference type="Pfam" id="PF07715"/>
    </source>
</evidence>
<dbReference type="Pfam" id="PF13715">
    <property type="entry name" value="CarbopepD_reg_2"/>
    <property type="match status" value="1"/>
</dbReference>
<evidence type="ECO:0000256" key="11">
    <source>
        <dbReference type="RuleBase" id="RU003357"/>
    </source>
</evidence>
<dbReference type="Gene3D" id="2.60.40.1120">
    <property type="entry name" value="Carboxypeptidase-like, regulatory domain"/>
    <property type="match status" value="1"/>
</dbReference>
<name>A0A2S7KV00_9FLAO</name>
<dbReference type="GO" id="GO:0015344">
    <property type="term" value="F:siderophore uptake transmembrane transporter activity"/>
    <property type="evidence" value="ECO:0007669"/>
    <property type="project" value="TreeGrafter"/>
</dbReference>
<evidence type="ECO:0000256" key="10">
    <source>
        <dbReference type="PROSITE-ProRule" id="PRU01360"/>
    </source>
</evidence>
<dbReference type="SUPFAM" id="SSF49464">
    <property type="entry name" value="Carboxypeptidase regulatory domain-like"/>
    <property type="match status" value="1"/>
</dbReference>
<comment type="similarity">
    <text evidence="10 11">Belongs to the TonB-dependent receptor family.</text>
</comment>
<dbReference type="PANTHER" id="PTHR30069">
    <property type="entry name" value="TONB-DEPENDENT OUTER MEMBRANE RECEPTOR"/>
    <property type="match status" value="1"/>
</dbReference>
<dbReference type="EMBL" id="MQUA01000013">
    <property type="protein sequence ID" value="PQB06440.1"/>
    <property type="molecule type" value="Genomic_DNA"/>
</dbReference>
<keyword evidence="2 10" id="KW-0813">Transport</keyword>
<dbReference type="Proteomes" id="UP000239522">
    <property type="component" value="Unassembled WGS sequence"/>
</dbReference>
<dbReference type="InterPro" id="IPR012910">
    <property type="entry name" value="Plug_dom"/>
</dbReference>
<dbReference type="Gene3D" id="2.170.130.10">
    <property type="entry name" value="TonB-dependent receptor, plug domain"/>
    <property type="match status" value="1"/>
</dbReference>
<evidence type="ECO:0000256" key="1">
    <source>
        <dbReference type="ARBA" id="ARBA00004571"/>
    </source>
</evidence>
<dbReference type="RefSeq" id="WP_104808689.1">
    <property type="nucleotide sequence ID" value="NZ_MQUA01000013.1"/>
</dbReference>
<feature type="domain" description="TonB-dependent receptor-like beta-barrel" evidence="13">
    <location>
        <begin position="290"/>
        <end position="752"/>
    </location>
</feature>
<evidence type="ECO:0000256" key="7">
    <source>
        <dbReference type="ARBA" id="ARBA00023136"/>
    </source>
</evidence>
<organism evidence="15 16">
    <name type="scientific">Polaribacter filamentus</name>
    <dbReference type="NCBI Taxonomy" id="53483"/>
    <lineage>
        <taxon>Bacteria</taxon>
        <taxon>Pseudomonadati</taxon>
        <taxon>Bacteroidota</taxon>
        <taxon>Flavobacteriia</taxon>
        <taxon>Flavobacteriales</taxon>
        <taxon>Flavobacteriaceae</taxon>
    </lineage>
</organism>
<reference evidence="15 16" key="1">
    <citation type="submission" date="2016-11" db="EMBL/GenBank/DDBJ databases">
        <title>Trade-off between light-utilization and light-protection in marine flavobacteria.</title>
        <authorList>
            <person name="Kumagai Y."/>
        </authorList>
    </citation>
    <scope>NUCLEOTIDE SEQUENCE [LARGE SCALE GENOMIC DNA]</scope>
    <source>
        <strain evidence="15 16">ATCC 700397</strain>
    </source>
</reference>
<keyword evidence="9 10" id="KW-0998">Cell outer membrane</keyword>
<feature type="signal peptide" evidence="12">
    <location>
        <begin position="1"/>
        <end position="20"/>
    </location>
</feature>
<dbReference type="InterPro" id="IPR037066">
    <property type="entry name" value="Plug_dom_sf"/>
</dbReference>
<keyword evidence="15" id="KW-0176">Collagen</keyword>
<sequence length="792" mass="89686">MFHFKKIFYIIFLLSLHAFSQEKSTISGSVYDANNNETLIGVSVYFPELNSGTTTNEYGFYSITLPTGIYKVQVSYLGFTSIVETINLSEKITKNFKLTEEAESLNEIVIEGNIEKLNVRTPQMSVNKLTAATIKQIPVVLGEADIIKALLLLPGVTSAGEGASGFNVRGGAADQNLILLDEAIVFNSSHLLGFFSVFNPDVIKDVKLYKGGIPARFGGRLSSVLDIYQKEGNSKDFNLTGGIGLVSSRLLAEGPIVKEKSSFIVGGRASYAHLFLPLFDNDNKAYFYDLNSKINYRFNDNNNVFLSTYFGKDVFGISDNFVNKYGNTVVNLRWNHLFSDKIFSNLSAIYSDYFYGLILDFVGFEWNSGITNFNLKYDFKHYLNDNFKLSYGINNIYIKFNPGEIVPNRADSGIQSEKLIDKYANEFAAYLEAEHSINDKLTLQYGARFSNFTRLGQDEINVYANDNPVIYNSQFKKYESAEAIATESYKRSDALASFNNFEPRISLSYLLDNQTSFKLSYNRMAQYLHLLSNTASPTPLDVWAPSGKFIKPQLLDQFAAGYFKSIKNGDYSLETEVFYKDIQNRIDYTNGANLVANNEIETVILNGQARAYGLEVLFKKNEGDFKGWLAYTLSKSEQKTQGRTANEPGINQGEWYNTPYDKTHDISINTSYELSKKWLFNANFLFQTGQPTNYPVGQYEVQGLNVPIYNDNTRNADRLPAYHRLDISATLTPESNKNRKWQAEWVFGIYNLYGRQNAASINFRQNRETFRNEAIQTSIFGLVPSVTYNFKF</sequence>
<dbReference type="Pfam" id="PF07715">
    <property type="entry name" value="Plug"/>
    <property type="match status" value="1"/>
</dbReference>
<evidence type="ECO:0000259" key="13">
    <source>
        <dbReference type="Pfam" id="PF00593"/>
    </source>
</evidence>
<proteinExistence type="inferred from homology"/>
<keyword evidence="3 10" id="KW-1134">Transmembrane beta strand</keyword>
<evidence type="ECO:0000256" key="4">
    <source>
        <dbReference type="ARBA" id="ARBA00022692"/>
    </source>
</evidence>
<dbReference type="Pfam" id="PF00593">
    <property type="entry name" value="TonB_dep_Rec_b-barrel"/>
    <property type="match status" value="1"/>
</dbReference>
<accession>A0A2S7KV00</accession>